<dbReference type="RefSeq" id="WP_379056994.1">
    <property type="nucleotide sequence ID" value="NZ_JBHTKB010000001.1"/>
</dbReference>
<accession>A0ABW3F577</accession>
<organism evidence="1 2">
    <name type="scientific">Methylophilus luteus</name>
    <dbReference type="NCBI Taxonomy" id="640108"/>
    <lineage>
        <taxon>Bacteria</taxon>
        <taxon>Pseudomonadati</taxon>
        <taxon>Pseudomonadota</taxon>
        <taxon>Betaproteobacteria</taxon>
        <taxon>Nitrosomonadales</taxon>
        <taxon>Methylophilaceae</taxon>
        <taxon>Methylophilus</taxon>
    </lineage>
</organism>
<gene>
    <name evidence="1" type="ORF">ACFQ1Z_08535</name>
</gene>
<proteinExistence type="predicted"/>
<dbReference type="InterPro" id="IPR007423">
    <property type="entry name" value="Sel_put"/>
</dbReference>
<comment type="caution">
    <text evidence="1">The sequence shown here is derived from an EMBL/GenBank/DDBJ whole genome shotgun (WGS) entry which is preliminary data.</text>
</comment>
<sequence>MNWLKRCWRRIRQLSGDDAYERYLQHYAEHHAPLAENAPPLSKAEFFKQWQDNKWKGLKRCC</sequence>
<reference evidence="2" key="1">
    <citation type="journal article" date="2019" name="Int. J. Syst. Evol. Microbiol.">
        <title>The Global Catalogue of Microorganisms (GCM) 10K type strain sequencing project: providing services to taxonomists for standard genome sequencing and annotation.</title>
        <authorList>
            <consortium name="The Broad Institute Genomics Platform"/>
            <consortium name="The Broad Institute Genome Sequencing Center for Infectious Disease"/>
            <person name="Wu L."/>
            <person name="Ma J."/>
        </authorList>
    </citation>
    <scope>NUCLEOTIDE SEQUENCE [LARGE SCALE GENOMIC DNA]</scope>
    <source>
        <strain evidence="2">CCUG 58412</strain>
    </source>
</reference>
<evidence type="ECO:0000313" key="1">
    <source>
        <dbReference type="EMBL" id="MFD0913592.1"/>
    </source>
</evidence>
<evidence type="ECO:0000313" key="2">
    <source>
        <dbReference type="Proteomes" id="UP001597128"/>
    </source>
</evidence>
<dbReference type="EMBL" id="JBHTKB010000001">
    <property type="protein sequence ID" value="MFD0913592.1"/>
    <property type="molecule type" value="Genomic_DNA"/>
</dbReference>
<keyword evidence="2" id="KW-1185">Reference proteome</keyword>
<name>A0ABW3F577_9PROT</name>
<protein>
    <submittedName>
        <fullName evidence="1">CstA-like transporter-associated (Seleno)protein</fullName>
    </submittedName>
</protein>
<dbReference type="Proteomes" id="UP001597128">
    <property type="component" value="Unassembled WGS sequence"/>
</dbReference>
<dbReference type="Pfam" id="PF04328">
    <property type="entry name" value="Sel_put"/>
    <property type="match status" value="1"/>
</dbReference>